<organism evidence="9 12">
    <name type="scientific">Methanothrix harundinacea</name>
    <dbReference type="NCBI Taxonomy" id="301375"/>
    <lineage>
        <taxon>Archaea</taxon>
        <taxon>Methanobacteriati</taxon>
        <taxon>Methanobacteriota</taxon>
        <taxon>Stenosarchaea group</taxon>
        <taxon>Methanomicrobia</taxon>
        <taxon>Methanotrichales</taxon>
        <taxon>Methanotrichaceae</taxon>
        <taxon>Methanothrix</taxon>
    </lineage>
</organism>
<comment type="caution">
    <text evidence="9">The sequence shown here is derived from an EMBL/GenBank/DDBJ whole genome shotgun (WGS) entry which is preliminary data.</text>
</comment>
<dbReference type="InterPro" id="IPR051447">
    <property type="entry name" value="Lipoprotein-release_system"/>
</dbReference>
<dbReference type="PANTHER" id="PTHR30489">
    <property type="entry name" value="LIPOPROTEIN-RELEASING SYSTEM TRANSMEMBRANE PROTEIN LOLE"/>
    <property type="match status" value="1"/>
</dbReference>
<feature type="domain" description="ABC3 transporter permease C-terminal" evidence="7">
    <location>
        <begin position="233"/>
        <end position="357"/>
    </location>
</feature>
<proteinExistence type="predicted"/>
<dbReference type="Pfam" id="PF12704">
    <property type="entry name" value="MacB_PCD"/>
    <property type="match status" value="1"/>
</dbReference>
<dbReference type="AlphaFoldDB" id="A0A101FVF5"/>
<accession>A0A101FVF5</accession>
<evidence type="ECO:0000313" key="10">
    <source>
        <dbReference type="EMBL" id="KUK97615.1"/>
    </source>
</evidence>
<dbReference type="InterPro" id="IPR025857">
    <property type="entry name" value="MacB_PCD"/>
</dbReference>
<dbReference type="PATRIC" id="fig|301375.6.peg.1027"/>
<evidence type="ECO:0000313" key="11">
    <source>
        <dbReference type="Proteomes" id="UP000053961"/>
    </source>
</evidence>
<dbReference type="GO" id="GO:0098797">
    <property type="term" value="C:plasma membrane protein complex"/>
    <property type="evidence" value="ECO:0007669"/>
    <property type="project" value="TreeGrafter"/>
</dbReference>
<feature type="transmembrane region" description="Helical" evidence="6">
    <location>
        <begin position="330"/>
        <end position="349"/>
    </location>
</feature>
<evidence type="ECO:0000313" key="12">
    <source>
        <dbReference type="Proteomes" id="UP000057043"/>
    </source>
</evidence>
<dbReference type="Proteomes" id="UP000057043">
    <property type="component" value="Unassembled WGS sequence"/>
</dbReference>
<feature type="transmembrane region" description="Helical" evidence="6">
    <location>
        <begin position="277"/>
        <end position="301"/>
    </location>
</feature>
<evidence type="ECO:0000256" key="5">
    <source>
        <dbReference type="ARBA" id="ARBA00023136"/>
    </source>
</evidence>
<keyword evidence="2" id="KW-1003">Cell membrane</keyword>
<evidence type="ECO:0000256" key="3">
    <source>
        <dbReference type="ARBA" id="ARBA00022692"/>
    </source>
</evidence>
<sequence length="363" mass="39114">MVGAVALAVAITILFRSLINGFETTLNEIIFQFVPHVTVLPEGSESYIHLYKTLIETIWEIPGVMAVSPALSTTASFAHDDHVENVVLRGVVPYELNMISKIGIDYMVAGDLDSIQNGRRVALDQGLADELEVNLGDTVQVSFPDARTMSLVVSGIFDTGGFSTNYAYVSMETARDFLGEGNVVTDVQIKLEDIYQADEVASELEARGYNAESWQSQSGIVETIESRRFTNTLIMLLVIVIASFGIANIMNLLVLEKTREIGMMMAMGAAPKSVRKIFLIESGILGLAGGLGGCLIGYLIASYVNSLAIAISSGPSFSVILTFIVDPWDILAFPLITLLLSVVAGVYPAHQASKLDPVIALRG</sequence>
<keyword evidence="5 6" id="KW-0472">Membrane</keyword>
<dbReference type="PANTHER" id="PTHR30489:SF0">
    <property type="entry name" value="LIPOPROTEIN-RELEASING SYSTEM TRANSMEMBRANE PROTEIN LOLE"/>
    <property type="match status" value="1"/>
</dbReference>
<evidence type="ECO:0000256" key="4">
    <source>
        <dbReference type="ARBA" id="ARBA00022989"/>
    </source>
</evidence>
<dbReference type="EMBL" id="LGFT01000006">
    <property type="protein sequence ID" value="KUK45230.1"/>
    <property type="molecule type" value="Genomic_DNA"/>
</dbReference>
<feature type="transmembrane region" description="Helical" evidence="6">
    <location>
        <begin position="233"/>
        <end position="256"/>
    </location>
</feature>
<gene>
    <name evidence="9" type="ORF">XD72_0365</name>
    <name evidence="10" type="ORF">XE07_0029</name>
</gene>
<dbReference type="Proteomes" id="UP000053961">
    <property type="component" value="Unassembled WGS sequence"/>
</dbReference>
<dbReference type="Pfam" id="PF02687">
    <property type="entry name" value="FtsX"/>
    <property type="match status" value="1"/>
</dbReference>
<evidence type="ECO:0000256" key="6">
    <source>
        <dbReference type="SAM" id="Phobius"/>
    </source>
</evidence>
<evidence type="ECO:0000256" key="2">
    <source>
        <dbReference type="ARBA" id="ARBA00022475"/>
    </source>
</evidence>
<keyword evidence="4 6" id="KW-1133">Transmembrane helix</keyword>
<reference evidence="11 12" key="2">
    <citation type="journal article" date="2015" name="MBio">
        <title>Genome-Resolved Metagenomic Analysis Reveals Roles for Candidate Phyla and Other Microbial Community Members in Biogeochemical Transformations in Oil Reservoirs.</title>
        <authorList>
            <person name="Hu P."/>
            <person name="Tom L."/>
            <person name="Singh A."/>
            <person name="Thomas B.C."/>
            <person name="Baker B.J."/>
            <person name="Piceno Y.M."/>
            <person name="Andersen G.L."/>
            <person name="Banfield J.F."/>
        </authorList>
    </citation>
    <scope>NUCLEOTIDE SEQUENCE [LARGE SCALE GENOMIC DNA]</scope>
    <source>
        <strain evidence="9">57_489</strain>
    </source>
</reference>
<feature type="domain" description="MacB-like periplasmic core" evidence="8">
    <location>
        <begin position="2"/>
        <end position="206"/>
    </location>
</feature>
<evidence type="ECO:0000259" key="7">
    <source>
        <dbReference type="Pfam" id="PF02687"/>
    </source>
</evidence>
<keyword evidence="3 6" id="KW-0812">Transmembrane</keyword>
<evidence type="ECO:0000313" key="9">
    <source>
        <dbReference type="EMBL" id="KUK45230.1"/>
    </source>
</evidence>
<evidence type="ECO:0000259" key="8">
    <source>
        <dbReference type="Pfam" id="PF12704"/>
    </source>
</evidence>
<dbReference type="EMBL" id="LGHB01000001">
    <property type="protein sequence ID" value="KUK97615.1"/>
    <property type="molecule type" value="Genomic_DNA"/>
</dbReference>
<feature type="transmembrane region" description="Helical" evidence="6">
    <location>
        <begin position="307"/>
        <end position="325"/>
    </location>
</feature>
<dbReference type="InterPro" id="IPR003838">
    <property type="entry name" value="ABC3_permease_C"/>
</dbReference>
<protein>
    <submittedName>
        <fullName evidence="9">ABC transporter, permease protein</fullName>
    </submittedName>
</protein>
<reference evidence="10" key="1">
    <citation type="journal article" date="2015" name="MBio">
        <title>Genome-resolved metagenomic analysis reveals roles for candidate phyla and other microbial community members in biogeochemical transformations in oil reservoirs.</title>
        <authorList>
            <person name="Hu P."/>
            <person name="Tom L."/>
            <person name="Singh A."/>
            <person name="Thomas B.C."/>
            <person name="Baker B.J."/>
            <person name="Piceno Y.M."/>
            <person name="Andersen G.L."/>
            <person name="Banfield J.F."/>
        </authorList>
    </citation>
    <scope>NUCLEOTIDE SEQUENCE [LARGE SCALE GENOMIC DNA]</scope>
    <source>
        <strain evidence="10">56_747</strain>
    </source>
</reference>
<dbReference type="GO" id="GO:0044874">
    <property type="term" value="P:lipoprotein localization to outer membrane"/>
    <property type="evidence" value="ECO:0007669"/>
    <property type="project" value="TreeGrafter"/>
</dbReference>
<evidence type="ECO:0000256" key="1">
    <source>
        <dbReference type="ARBA" id="ARBA00004651"/>
    </source>
</evidence>
<comment type="subcellular location">
    <subcellularLocation>
        <location evidence="1">Cell membrane</location>
        <topology evidence="1">Multi-pass membrane protein</topology>
    </subcellularLocation>
</comment>
<name>A0A101FVF5_9EURY</name>